<proteinExistence type="predicted"/>
<accession>A0A4P9J6F1</accession>
<dbReference type="RefSeq" id="WP_138490214.1">
    <property type="nucleotide sequence ID" value="NZ_CP040559.1"/>
</dbReference>
<evidence type="ECO:0000256" key="1">
    <source>
        <dbReference type="SAM" id="Phobius"/>
    </source>
</evidence>
<evidence type="ECO:0000313" key="3">
    <source>
        <dbReference type="Proteomes" id="UP000310065"/>
    </source>
</evidence>
<protein>
    <submittedName>
        <fullName evidence="2">Uncharacterized protein</fullName>
    </submittedName>
</protein>
<evidence type="ECO:0000313" key="2">
    <source>
        <dbReference type="EMBL" id="QCU76389.1"/>
    </source>
</evidence>
<keyword evidence="1" id="KW-0472">Membrane</keyword>
<feature type="transmembrane region" description="Helical" evidence="1">
    <location>
        <begin position="20"/>
        <end position="38"/>
    </location>
</feature>
<reference evidence="2 3" key="1">
    <citation type="submission" date="2019-05" db="EMBL/GenBank/DDBJ databases">
        <title>Complete genome sequence of Pseudoalteromonas sp. 16-SW-7(T) isolated from the Okhotsk Sea, Russia.</title>
        <authorList>
            <person name="Nguyen T.H."/>
            <person name="Nedashkovskaya O.I."/>
            <person name="Kim S.-G."/>
        </authorList>
    </citation>
    <scope>NUCLEOTIDE SEQUENCE [LARGE SCALE GENOMIC DNA]</scope>
    <source>
        <strain evidence="2 3">16-SW-7</strain>
    </source>
</reference>
<organism evidence="2 3">
    <name type="scientific">Pseudoalteromonas distincta</name>
    <dbReference type="NCBI Taxonomy" id="77608"/>
    <lineage>
        <taxon>Bacteria</taxon>
        <taxon>Pseudomonadati</taxon>
        <taxon>Pseudomonadota</taxon>
        <taxon>Gammaproteobacteria</taxon>
        <taxon>Alteromonadales</taxon>
        <taxon>Pseudoalteromonadaceae</taxon>
        <taxon>Pseudoalteromonas</taxon>
    </lineage>
</organism>
<name>A0A4P9J6F1_9GAMM</name>
<dbReference type="Proteomes" id="UP000310065">
    <property type="component" value="Chromosome S1"/>
</dbReference>
<dbReference type="EMBL" id="CP040559">
    <property type="protein sequence ID" value="QCU76389.1"/>
    <property type="molecule type" value="Genomic_DNA"/>
</dbReference>
<sequence length="148" mass="17357">MKLMRTEKVQLWFMINANKLYVAAAVFGAIFVLIWGDASQWKYEEDKNHFSTIFSSIDSRISFVRHGYSGTSLRVVVNFDAEGLTLDEIKNITPKYKHLILERICNDLESLKVLEDGYYFDVDLRDTSSEHMFKNYFNLIVKHERCIT</sequence>
<dbReference type="GeneID" id="88777591"/>
<keyword evidence="1" id="KW-0812">Transmembrane</keyword>
<dbReference type="AlphaFoldDB" id="A0A4P9J6F1"/>
<gene>
    <name evidence="2" type="ORF">FFU37_18135</name>
</gene>
<dbReference type="KEGG" id="pdv:FFU37_18135"/>
<keyword evidence="1" id="KW-1133">Transmembrane helix</keyword>